<dbReference type="GO" id="GO:0004824">
    <property type="term" value="F:lysine-tRNA ligase activity"/>
    <property type="evidence" value="ECO:0007669"/>
    <property type="project" value="InterPro"/>
</dbReference>
<keyword evidence="1" id="KW-0436">Ligase</keyword>
<proteinExistence type="predicted"/>
<organism evidence="5">
    <name type="scientific">Spongospora subterranea</name>
    <dbReference type="NCBI Taxonomy" id="70186"/>
    <lineage>
        <taxon>Eukaryota</taxon>
        <taxon>Sar</taxon>
        <taxon>Rhizaria</taxon>
        <taxon>Endomyxa</taxon>
        <taxon>Phytomyxea</taxon>
        <taxon>Plasmodiophorida</taxon>
        <taxon>Plasmodiophoridae</taxon>
        <taxon>Spongospora</taxon>
    </lineage>
</organism>
<dbReference type="InterPro" id="IPR004364">
    <property type="entry name" value="Aa-tRNA-synt_II"/>
</dbReference>
<dbReference type="PROSITE" id="PS50862">
    <property type="entry name" value="AA_TRNA_LIGASE_II"/>
    <property type="match status" value="1"/>
</dbReference>
<evidence type="ECO:0000313" key="5">
    <source>
        <dbReference type="EMBL" id="CRZ09087.1"/>
    </source>
</evidence>
<feature type="domain" description="Aminoacyl-transfer RNA synthetases class-II family profile" evidence="4">
    <location>
        <begin position="32"/>
        <end position="267"/>
    </location>
</feature>
<dbReference type="PANTHER" id="PTHR42918:SF9">
    <property type="entry name" value="LYSINE--TRNA LIGASE"/>
    <property type="match status" value="1"/>
</dbReference>
<reference evidence="5" key="1">
    <citation type="submission" date="2015-04" db="EMBL/GenBank/DDBJ databases">
        <title>The genome sequence of the plant pathogenic Rhizarian Plasmodiophora brassicae reveals insights in its biotrophic life cycle and the origin of chitin synthesis.</title>
        <authorList>
            <person name="Schwelm A."/>
            <person name="Fogelqvist J."/>
            <person name="Knaust A."/>
            <person name="Julke S."/>
            <person name="Lilja T."/>
            <person name="Dhandapani V."/>
            <person name="Bonilla-Rosso G."/>
            <person name="Karlsson M."/>
            <person name="Shevchenko A."/>
            <person name="Choi S.R."/>
            <person name="Kim H.G."/>
            <person name="Park J.Y."/>
            <person name="Lim Y.P."/>
            <person name="Ludwig-Muller J."/>
            <person name="Dixelius C."/>
        </authorList>
    </citation>
    <scope>NUCLEOTIDE SEQUENCE</scope>
    <source>
        <tissue evidence="5">Potato root galls</tissue>
    </source>
</reference>
<dbReference type="InterPro" id="IPR045864">
    <property type="entry name" value="aa-tRNA-synth_II/BPL/LPL"/>
</dbReference>
<dbReference type="PRINTS" id="PR00982">
    <property type="entry name" value="TRNASYNTHLYS"/>
</dbReference>
<dbReference type="InterPro" id="IPR006195">
    <property type="entry name" value="aa-tRNA-synth_II"/>
</dbReference>
<evidence type="ECO:0000259" key="4">
    <source>
        <dbReference type="PROSITE" id="PS50862"/>
    </source>
</evidence>
<evidence type="ECO:0000256" key="3">
    <source>
        <dbReference type="ARBA" id="ARBA00022840"/>
    </source>
</evidence>
<accession>A0A0H5R5M9</accession>
<dbReference type="GO" id="GO:0006430">
    <property type="term" value="P:lysyl-tRNA aminoacylation"/>
    <property type="evidence" value="ECO:0007669"/>
    <property type="project" value="InterPro"/>
</dbReference>
<dbReference type="SUPFAM" id="SSF55681">
    <property type="entry name" value="Class II aaRS and biotin synthetases"/>
    <property type="match status" value="1"/>
</dbReference>
<dbReference type="Gene3D" id="3.30.930.10">
    <property type="entry name" value="Bira Bifunctional Protein, Domain 2"/>
    <property type="match status" value="1"/>
</dbReference>
<evidence type="ECO:0000256" key="2">
    <source>
        <dbReference type="ARBA" id="ARBA00022741"/>
    </source>
</evidence>
<dbReference type="AlphaFoldDB" id="A0A0H5R5M9"/>
<dbReference type="GO" id="GO:0005524">
    <property type="term" value="F:ATP binding"/>
    <property type="evidence" value="ECO:0007669"/>
    <property type="project" value="UniProtKB-KW"/>
</dbReference>
<dbReference type="PANTHER" id="PTHR42918">
    <property type="entry name" value="LYSYL-TRNA SYNTHETASE"/>
    <property type="match status" value="1"/>
</dbReference>
<protein>
    <recommendedName>
        <fullName evidence="4">Aminoacyl-transfer RNA synthetases class-II family profile domain-containing protein</fullName>
    </recommendedName>
</protein>
<keyword evidence="2" id="KW-0547">Nucleotide-binding</keyword>
<dbReference type="InterPro" id="IPR018149">
    <property type="entry name" value="Lys-tRNA-synth_II_C"/>
</dbReference>
<dbReference type="GO" id="GO:0000049">
    <property type="term" value="F:tRNA binding"/>
    <property type="evidence" value="ECO:0007669"/>
    <property type="project" value="TreeGrafter"/>
</dbReference>
<dbReference type="Pfam" id="PF00152">
    <property type="entry name" value="tRNA-synt_2"/>
    <property type="match status" value="2"/>
</dbReference>
<evidence type="ECO:0000256" key="1">
    <source>
        <dbReference type="ARBA" id="ARBA00022598"/>
    </source>
</evidence>
<dbReference type="EMBL" id="HACM01008645">
    <property type="protein sequence ID" value="CRZ09087.1"/>
    <property type="molecule type" value="Transcribed_RNA"/>
</dbReference>
<dbReference type="GO" id="GO:0005829">
    <property type="term" value="C:cytosol"/>
    <property type="evidence" value="ECO:0007669"/>
    <property type="project" value="TreeGrafter"/>
</dbReference>
<sequence length="267" mass="30611">MLPSYHGLKNQELRYRQRYLDLILNNNTRKVFQMRSKIINYLRRFLDARGFLEVETPMMNMVAGGATAKPFVTHHNDLNMDLFMRVAPELYLKQLIIGGLDRVYEIGRQFRNEGIDLTHNPEFTSIEFCKIASILFFSTVFDFGNSDWAYADYHDLMDVTEKLISDMVPAITIDFTPPFKRVSMVAGVEESGGFKIPRPLESVEANEFLQAKCAELELICTPPVTTARLLDKLVGHFLEDSIVNPTFIIDHPGLMSPLAKYHRDQPS</sequence>
<keyword evidence="3" id="KW-0067">ATP-binding</keyword>
<name>A0A0H5R5M9_9EUKA</name>